<keyword evidence="1" id="KW-0812">Transmembrane</keyword>
<accession>X1IDY0</accession>
<feature type="transmembrane region" description="Helical" evidence="1">
    <location>
        <begin position="75"/>
        <end position="100"/>
    </location>
</feature>
<sequence>MAEFSKEMKIVLIINLIVAFVYGIMYLFLPEAIYTLNDAPYFDPHFWRLFGGVLIAMGIPVLLGIIKGDWDHIKLFFLFAIIVLVILVLVNITSNIYVIPRSATNLLFHWLDTIVMIVLVVFNTFFY</sequence>
<feature type="non-terminal residue" evidence="2">
    <location>
        <position position="127"/>
    </location>
</feature>
<name>X1IDY0_9ZZZZ</name>
<dbReference type="EMBL" id="BARU01026572">
    <property type="protein sequence ID" value="GAH64324.1"/>
    <property type="molecule type" value="Genomic_DNA"/>
</dbReference>
<comment type="caution">
    <text evidence="2">The sequence shown here is derived from an EMBL/GenBank/DDBJ whole genome shotgun (WGS) entry which is preliminary data.</text>
</comment>
<feature type="transmembrane region" description="Helical" evidence="1">
    <location>
        <begin position="106"/>
        <end position="126"/>
    </location>
</feature>
<feature type="transmembrane region" description="Helical" evidence="1">
    <location>
        <begin position="49"/>
        <end position="66"/>
    </location>
</feature>
<keyword evidence="1" id="KW-0472">Membrane</keyword>
<dbReference type="AlphaFoldDB" id="X1IDY0"/>
<gene>
    <name evidence="2" type="ORF">S03H2_42666</name>
</gene>
<keyword evidence="1" id="KW-1133">Transmembrane helix</keyword>
<evidence type="ECO:0000313" key="2">
    <source>
        <dbReference type="EMBL" id="GAH64324.1"/>
    </source>
</evidence>
<reference evidence="2" key="1">
    <citation type="journal article" date="2014" name="Front. Microbiol.">
        <title>High frequency of phylogenetically diverse reductive dehalogenase-homologous genes in deep subseafloor sedimentary metagenomes.</title>
        <authorList>
            <person name="Kawai M."/>
            <person name="Futagami T."/>
            <person name="Toyoda A."/>
            <person name="Takaki Y."/>
            <person name="Nishi S."/>
            <person name="Hori S."/>
            <person name="Arai W."/>
            <person name="Tsubouchi T."/>
            <person name="Morono Y."/>
            <person name="Uchiyama I."/>
            <person name="Ito T."/>
            <person name="Fujiyama A."/>
            <person name="Inagaki F."/>
            <person name="Takami H."/>
        </authorList>
    </citation>
    <scope>NUCLEOTIDE SEQUENCE</scope>
    <source>
        <strain evidence="2">Expedition CK06-06</strain>
    </source>
</reference>
<feature type="transmembrane region" description="Helical" evidence="1">
    <location>
        <begin position="12"/>
        <end position="29"/>
    </location>
</feature>
<organism evidence="2">
    <name type="scientific">marine sediment metagenome</name>
    <dbReference type="NCBI Taxonomy" id="412755"/>
    <lineage>
        <taxon>unclassified sequences</taxon>
        <taxon>metagenomes</taxon>
        <taxon>ecological metagenomes</taxon>
    </lineage>
</organism>
<proteinExistence type="predicted"/>
<protein>
    <submittedName>
        <fullName evidence="2">Uncharacterized protein</fullName>
    </submittedName>
</protein>
<evidence type="ECO:0000256" key="1">
    <source>
        <dbReference type="SAM" id="Phobius"/>
    </source>
</evidence>